<dbReference type="AlphaFoldDB" id="A0A7Z0WG56"/>
<comment type="caution">
    <text evidence="1">The sequence shown here is derived from an EMBL/GenBank/DDBJ whole genome shotgun (WGS) entry which is preliminary data.</text>
</comment>
<organism evidence="1 2">
    <name type="scientific">Actinophytocola xinjiangensis</name>
    <dbReference type="NCBI Taxonomy" id="485602"/>
    <lineage>
        <taxon>Bacteria</taxon>
        <taxon>Bacillati</taxon>
        <taxon>Actinomycetota</taxon>
        <taxon>Actinomycetes</taxon>
        <taxon>Pseudonocardiales</taxon>
        <taxon>Pseudonocardiaceae</taxon>
    </lineage>
</organism>
<keyword evidence="2" id="KW-1185">Reference proteome</keyword>
<dbReference type="EMBL" id="MSIF01000025">
    <property type="protein sequence ID" value="OLF05815.1"/>
    <property type="molecule type" value="Genomic_DNA"/>
</dbReference>
<reference evidence="1 2" key="1">
    <citation type="submission" date="2016-12" db="EMBL/GenBank/DDBJ databases">
        <title>The draft genome sequence of Actinophytocola xinjiangensis.</title>
        <authorList>
            <person name="Wang W."/>
            <person name="Yuan L."/>
        </authorList>
    </citation>
    <scope>NUCLEOTIDE SEQUENCE [LARGE SCALE GENOMIC DNA]</scope>
    <source>
        <strain evidence="1 2">CGMCC 4.4663</strain>
    </source>
</reference>
<sequence>MTAIPFALVSAEDSSKIFAYGLDISLASRRDVITFRRDRGGQTMFGVHSSAESALQRFSHITPLDLVWET</sequence>
<evidence type="ECO:0000313" key="1">
    <source>
        <dbReference type="EMBL" id="OLF05815.1"/>
    </source>
</evidence>
<protein>
    <submittedName>
        <fullName evidence="1">Uncharacterized protein</fullName>
    </submittedName>
</protein>
<gene>
    <name evidence="1" type="ORF">BLA60_34050</name>
</gene>
<accession>A0A7Z0WG56</accession>
<evidence type="ECO:0000313" key="2">
    <source>
        <dbReference type="Proteomes" id="UP000185696"/>
    </source>
</evidence>
<proteinExistence type="predicted"/>
<dbReference type="Proteomes" id="UP000185696">
    <property type="component" value="Unassembled WGS sequence"/>
</dbReference>
<name>A0A7Z0WG56_9PSEU</name>